<comment type="caution">
    <text evidence="1">The sequence shown here is derived from an EMBL/GenBank/DDBJ whole genome shotgun (WGS) entry which is preliminary data.</text>
</comment>
<accession>A0AAV1N7K2</accession>
<evidence type="ECO:0000313" key="2">
    <source>
        <dbReference type="Proteomes" id="UP001314229"/>
    </source>
</evidence>
<name>A0AAV1N7K2_SCOSC</name>
<evidence type="ECO:0000313" key="1">
    <source>
        <dbReference type="EMBL" id="CAK6954557.1"/>
    </source>
</evidence>
<protein>
    <submittedName>
        <fullName evidence="1">Uncharacterized protein</fullName>
    </submittedName>
</protein>
<sequence length="76" mass="8359">MNRLPGLLGSISYYCLLLTVINCLRCGLGDFCFVLRARLQPADGTVRRGQLPGLEGQLIGSEVREIYDPPEQSCVC</sequence>
<reference evidence="1 2" key="1">
    <citation type="submission" date="2024-01" db="EMBL/GenBank/DDBJ databases">
        <authorList>
            <person name="Alioto T."/>
            <person name="Alioto T."/>
            <person name="Gomez Garrido J."/>
        </authorList>
    </citation>
    <scope>NUCLEOTIDE SEQUENCE [LARGE SCALE GENOMIC DNA]</scope>
</reference>
<keyword evidence="2" id="KW-1185">Reference proteome</keyword>
<organism evidence="1 2">
    <name type="scientific">Scomber scombrus</name>
    <name type="common">Atlantic mackerel</name>
    <name type="synonym">Scomber vernalis</name>
    <dbReference type="NCBI Taxonomy" id="13677"/>
    <lineage>
        <taxon>Eukaryota</taxon>
        <taxon>Metazoa</taxon>
        <taxon>Chordata</taxon>
        <taxon>Craniata</taxon>
        <taxon>Vertebrata</taxon>
        <taxon>Euteleostomi</taxon>
        <taxon>Actinopterygii</taxon>
        <taxon>Neopterygii</taxon>
        <taxon>Teleostei</taxon>
        <taxon>Neoteleostei</taxon>
        <taxon>Acanthomorphata</taxon>
        <taxon>Pelagiaria</taxon>
        <taxon>Scombriformes</taxon>
        <taxon>Scombridae</taxon>
        <taxon>Scomber</taxon>
    </lineage>
</organism>
<dbReference type="AlphaFoldDB" id="A0AAV1N7K2"/>
<dbReference type="EMBL" id="CAWUFR010000017">
    <property type="protein sequence ID" value="CAK6954557.1"/>
    <property type="molecule type" value="Genomic_DNA"/>
</dbReference>
<dbReference type="Proteomes" id="UP001314229">
    <property type="component" value="Unassembled WGS sequence"/>
</dbReference>
<proteinExistence type="predicted"/>
<gene>
    <name evidence="1" type="ORF">FSCOSCO3_A021257</name>
</gene>